<proteinExistence type="predicted"/>
<accession>A0A850RDE1</accession>
<protein>
    <recommendedName>
        <fullName evidence="3">TubC N-terminal docking domain-containing protein</fullName>
    </recommendedName>
</protein>
<dbReference type="InterPro" id="IPR044894">
    <property type="entry name" value="TubC_N_sf"/>
</dbReference>
<gene>
    <name evidence="1" type="ORF">HW932_19135</name>
</gene>
<keyword evidence="2" id="KW-1185">Reference proteome</keyword>
<dbReference type="RefSeq" id="WP_176978069.1">
    <property type="nucleotide sequence ID" value="NZ_JABZEO010000020.1"/>
</dbReference>
<evidence type="ECO:0000313" key="2">
    <source>
        <dbReference type="Proteomes" id="UP000592294"/>
    </source>
</evidence>
<dbReference type="AlphaFoldDB" id="A0A850RDE1"/>
<organism evidence="1 2">
    <name type="scientific">Allochromatium humboldtianum</name>
    <dbReference type="NCBI Taxonomy" id="504901"/>
    <lineage>
        <taxon>Bacteria</taxon>
        <taxon>Pseudomonadati</taxon>
        <taxon>Pseudomonadota</taxon>
        <taxon>Gammaproteobacteria</taxon>
        <taxon>Chromatiales</taxon>
        <taxon>Chromatiaceae</taxon>
        <taxon>Allochromatium</taxon>
    </lineage>
</organism>
<reference evidence="1 2" key="1">
    <citation type="submission" date="2020-06" db="EMBL/GenBank/DDBJ databases">
        <title>Whole-genome sequence of Allochromatium humboldtianum DSM 21881, type strain.</title>
        <authorList>
            <person name="Kyndt J.A."/>
            <person name="Meyer T.E."/>
        </authorList>
    </citation>
    <scope>NUCLEOTIDE SEQUENCE [LARGE SCALE GENOMIC DNA]</scope>
    <source>
        <strain evidence="1 2">DSM 21881</strain>
    </source>
</reference>
<dbReference type="Proteomes" id="UP000592294">
    <property type="component" value="Unassembled WGS sequence"/>
</dbReference>
<sequence length="157" mass="17207">MNASDLLHSLSADGFSLHIVDGGRLSVTPAARLTDQLRFLIRQHRDALLDLLSSRTPPPLTAVDQHAITEAVSERAAIMEFDGQLPRVIAESEASSRMRVYQALIAMPDGSAPKWLVYLAPGSTLAEARHDLALKFGTERVLEVLEHQADSEQREVA</sequence>
<evidence type="ECO:0008006" key="3">
    <source>
        <dbReference type="Google" id="ProtNLM"/>
    </source>
</evidence>
<evidence type="ECO:0000313" key="1">
    <source>
        <dbReference type="EMBL" id="NVZ11368.1"/>
    </source>
</evidence>
<name>A0A850RDE1_9GAMM</name>
<comment type="caution">
    <text evidence="1">The sequence shown here is derived from an EMBL/GenBank/DDBJ whole genome shotgun (WGS) entry which is preliminary data.</text>
</comment>
<dbReference type="EMBL" id="JABZEO010000020">
    <property type="protein sequence ID" value="NVZ11368.1"/>
    <property type="molecule type" value="Genomic_DNA"/>
</dbReference>
<dbReference type="Gene3D" id="1.10.10.1830">
    <property type="entry name" value="Non-ribosomal peptide synthase, adenylation domain"/>
    <property type="match status" value="1"/>
</dbReference>